<gene>
    <name evidence="3" type="ORF">EV187_3569</name>
</gene>
<feature type="transmembrane region" description="Helical" evidence="2">
    <location>
        <begin position="92"/>
        <end position="113"/>
    </location>
</feature>
<dbReference type="EMBL" id="SGWY01000004">
    <property type="protein sequence ID" value="RZS63660.1"/>
    <property type="molecule type" value="Genomic_DNA"/>
</dbReference>
<accession>A0A4V2EYP0</accession>
<evidence type="ECO:0000256" key="1">
    <source>
        <dbReference type="SAM" id="MobiDB-lite"/>
    </source>
</evidence>
<protein>
    <submittedName>
        <fullName evidence="3">Uncharacterized protein DUF2834</fullName>
    </submittedName>
</protein>
<dbReference type="Proteomes" id="UP000293289">
    <property type="component" value="Unassembled WGS sequence"/>
</dbReference>
<keyword evidence="2" id="KW-1133">Transmembrane helix</keyword>
<reference evidence="3 4" key="1">
    <citation type="submission" date="2019-02" db="EMBL/GenBank/DDBJ databases">
        <title>Genomic Encyclopedia of Type Strains, Phase IV (KMG-IV): sequencing the most valuable type-strain genomes for metagenomic binning, comparative biology and taxonomic classification.</title>
        <authorList>
            <person name="Goeker M."/>
        </authorList>
    </citation>
    <scope>NUCLEOTIDE SEQUENCE [LARGE SCALE GENOMIC DNA]</scope>
    <source>
        <strain evidence="3 4">DSM 43045</strain>
    </source>
</reference>
<dbReference type="Pfam" id="PF11196">
    <property type="entry name" value="DUF2834"/>
    <property type="match status" value="1"/>
</dbReference>
<feature type="transmembrane region" description="Helical" evidence="2">
    <location>
        <begin position="60"/>
        <end position="80"/>
    </location>
</feature>
<evidence type="ECO:0000313" key="4">
    <source>
        <dbReference type="Proteomes" id="UP000293289"/>
    </source>
</evidence>
<feature type="region of interest" description="Disordered" evidence="1">
    <location>
        <begin position="135"/>
        <end position="157"/>
    </location>
</feature>
<dbReference type="AlphaFoldDB" id="A0A4V2EYP0"/>
<keyword evidence="2" id="KW-0472">Membrane</keyword>
<dbReference type="InterPro" id="IPR021362">
    <property type="entry name" value="DUF2834"/>
</dbReference>
<organism evidence="3 4">
    <name type="scientific">Agromyces ramosus</name>
    <dbReference type="NCBI Taxonomy" id="33879"/>
    <lineage>
        <taxon>Bacteria</taxon>
        <taxon>Bacillati</taxon>
        <taxon>Actinomycetota</taxon>
        <taxon>Actinomycetes</taxon>
        <taxon>Micrococcales</taxon>
        <taxon>Microbacteriaceae</taxon>
        <taxon>Agromyces</taxon>
    </lineage>
</organism>
<feature type="transmembrane region" description="Helical" evidence="2">
    <location>
        <begin position="21"/>
        <end position="40"/>
    </location>
</feature>
<evidence type="ECO:0000313" key="3">
    <source>
        <dbReference type="EMBL" id="RZS63660.1"/>
    </source>
</evidence>
<comment type="caution">
    <text evidence="3">The sequence shown here is derived from an EMBL/GenBank/DDBJ whole genome shotgun (WGS) entry which is preliminary data.</text>
</comment>
<keyword evidence="2" id="KW-0812">Transmembrane</keyword>
<name>A0A4V2EYP0_9MICO</name>
<keyword evidence="4" id="KW-1185">Reference proteome</keyword>
<proteinExistence type="predicted"/>
<evidence type="ECO:0000256" key="2">
    <source>
        <dbReference type="SAM" id="Phobius"/>
    </source>
</evidence>
<sequence>MRRAGRGVRHTGGMTAHWSPLAVVYLLLSIGGLIGTWWFNGLAIIGMRDFIGDLVTSGPAVSSITVDLLVAAVAGSIFIIVEARRLGMRFGWLYVVASALTAFAFTFPLFLAMRQRRLNMREAARRARFAARAAAAAERHRAGGSPDASDGPPPSVA</sequence>